<sequence>MPNIRPLLSFLTILGAMLSLAFFAHTSFLENLGHLRFGDLIVTSYWLNGALAAAIYAILFLFRNILKNYIGYLFIGGSFIKFILFFILFYPIYQADGKMDKFEFAAFFVPYVISLVIETIFTGKMLNNLDKK</sequence>
<evidence type="ECO:0000313" key="2">
    <source>
        <dbReference type="Proteomes" id="UP001595191"/>
    </source>
</evidence>
<accession>A0ACC7LJ21</accession>
<evidence type="ECO:0000313" key="1">
    <source>
        <dbReference type="EMBL" id="MFH6603029.1"/>
    </source>
</evidence>
<comment type="caution">
    <text evidence="1">The sequence shown here is derived from an EMBL/GenBank/DDBJ whole genome shotgun (WGS) entry which is preliminary data.</text>
</comment>
<name>A0ACC7LJ21_9FLAO</name>
<keyword evidence="2" id="KW-1185">Reference proteome</keyword>
<dbReference type="EMBL" id="JBHFPV010000001">
    <property type="protein sequence ID" value="MFH6603029.1"/>
    <property type="molecule type" value="Genomic_DNA"/>
</dbReference>
<dbReference type="Proteomes" id="UP001595191">
    <property type="component" value="Unassembled WGS sequence"/>
</dbReference>
<reference evidence="1" key="1">
    <citation type="submission" date="2024-09" db="EMBL/GenBank/DDBJ databases">
        <authorList>
            <person name="Liu J."/>
        </authorList>
    </citation>
    <scope>NUCLEOTIDE SEQUENCE</scope>
    <source>
        <strain evidence="1">NBU2967</strain>
    </source>
</reference>
<protein>
    <submittedName>
        <fullName evidence="1">DUF6168 family protein</fullName>
    </submittedName>
</protein>
<proteinExistence type="predicted"/>
<organism evidence="1 2">
    <name type="scientific">Meishania litoralis</name>
    <dbReference type="NCBI Taxonomy" id="3434685"/>
    <lineage>
        <taxon>Bacteria</taxon>
        <taxon>Pseudomonadati</taxon>
        <taxon>Bacteroidota</taxon>
        <taxon>Flavobacteriia</taxon>
        <taxon>Flavobacteriales</taxon>
        <taxon>Flavobacteriaceae</taxon>
        <taxon>Meishania</taxon>
    </lineage>
</organism>
<gene>
    <name evidence="1" type="ORF">ACEZ3G_06040</name>
</gene>